<name>A0A645C6I3_9ZZZZ</name>
<dbReference type="GO" id="GO:0000156">
    <property type="term" value="F:phosphorelay response regulator activity"/>
    <property type="evidence" value="ECO:0007669"/>
    <property type="project" value="TreeGrafter"/>
</dbReference>
<organism evidence="1">
    <name type="scientific">bioreactor metagenome</name>
    <dbReference type="NCBI Taxonomy" id="1076179"/>
    <lineage>
        <taxon>unclassified sequences</taxon>
        <taxon>metagenomes</taxon>
        <taxon>ecological metagenomes</taxon>
    </lineage>
</organism>
<protein>
    <recommendedName>
        <fullName evidence="2">Helix-turn-helix type 11 domain-containing protein</fullName>
    </recommendedName>
</protein>
<evidence type="ECO:0008006" key="2">
    <source>
        <dbReference type="Google" id="ProtNLM"/>
    </source>
</evidence>
<dbReference type="PANTHER" id="PTHR45526">
    <property type="entry name" value="TRANSCRIPTIONAL REGULATORY PROTEIN DPIA"/>
    <property type="match status" value="1"/>
</dbReference>
<accession>A0A645C6I3</accession>
<dbReference type="PANTHER" id="PTHR45526:SF1">
    <property type="entry name" value="TRANSCRIPTIONAL REGULATORY PROTEIN DCUR-RELATED"/>
    <property type="match status" value="1"/>
</dbReference>
<dbReference type="InterPro" id="IPR051271">
    <property type="entry name" value="2C-system_Tx_regulators"/>
</dbReference>
<reference evidence="1" key="1">
    <citation type="submission" date="2019-08" db="EMBL/GenBank/DDBJ databases">
        <authorList>
            <person name="Kucharzyk K."/>
            <person name="Murdoch R.W."/>
            <person name="Higgins S."/>
            <person name="Loffler F."/>
        </authorList>
    </citation>
    <scope>NUCLEOTIDE SEQUENCE</scope>
</reference>
<gene>
    <name evidence="1" type="ORF">SDC9_120340</name>
</gene>
<sequence length="44" mass="5228">MSSGVARVTVRKYLDYMEKEDKVKKIIEYGKVGRPQHKYKIKVK</sequence>
<proteinExistence type="predicted"/>
<evidence type="ECO:0000313" key="1">
    <source>
        <dbReference type="EMBL" id="MPM73360.1"/>
    </source>
</evidence>
<dbReference type="AlphaFoldDB" id="A0A645C6I3"/>
<dbReference type="EMBL" id="VSSQ01025311">
    <property type="protein sequence ID" value="MPM73360.1"/>
    <property type="molecule type" value="Genomic_DNA"/>
</dbReference>
<comment type="caution">
    <text evidence="1">The sequence shown here is derived from an EMBL/GenBank/DDBJ whole genome shotgun (WGS) entry which is preliminary data.</text>
</comment>